<evidence type="ECO:0000256" key="6">
    <source>
        <dbReference type="ARBA" id="ARBA00023136"/>
    </source>
</evidence>
<sequence length="435" mass="47699">MKKMTNPAMLLFLLTSGLCANAQTTKHLSIEEAISLGIQNSNSLKIDQAKIEQATAGYIEAKNRQLPELKLTGMAAALTNAKVDMKMAQQGSDPSSFPIPHSAYLGSANLSYPVYTGGKISYGIQSATYLQQAAKLQLENNKSAVSYNISQAYNNLYKASQAIKLLEENLKAAQERDKQFLRLESNGIIPKNDRLKASLQTSELELQLLDAKNNYKIASINMDLLIGLPDSTQLEVDDAYVKDNNTLNSLGYYLDNAKTLRKDLEALSLKRKAAEMGTKSAKAEHLPTVALTGGYIAADLPKVISMYNVANIGVGINYNLDNLWKKNSALTKAKANEMELEATNDMLNDQITLEVNRDYQNVVLANNRIEVLERAVEQANENYRITKNKFNNGLATMTELLDADAIQIATNINVTNAKADAALANKKLKQTAGLL</sequence>
<keyword evidence="4" id="KW-1134">Transmembrane beta strand</keyword>
<evidence type="ECO:0000256" key="9">
    <source>
        <dbReference type="SAM" id="SignalP"/>
    </source>
</evidence>
<keyword evidence="3" id="KW-0813">Transport</keyword>
<evidence type="ECO:0000256" key="3">
    <source>
        <dbReference type="ARBA" id="ARBA00022448"/>
    </source>
</evidence>
<proteinExistence type="inferred from homology"/>
<organism evidence="10 11">
    <name type="scientific">Polluticaenibacter yanchengensis</name>
    <dbReference type="NCBI Taxonomy" id="3014562"/>
    <lineage>
        <taxon>Bacteria</taxon>
        <taxon>Pseudomonadati</taxon>
        <taxon>Bacteroidota</taxon>
        <taxon>Chitinophagia</taxon>
        <taxon>Chitinophagales</taxon>
        <taxon>Chitinophagaceae</taxon>
        <taxon>Polluticaenibacter</taxon>
    </lineage>
</organism>
<dbReference type="EMBL" id="JAQGEF010000038">
    <property type="protein sequence ID" value="MDA3616666.1"/>
    <property type="molecule type" value="Genomic_DNA"/>
</dbReference>
<keyword evidence="11" id="KW-1185">Reference proteome</keyword>
<comment type="similarity">
    <text evidence="2">Belongs to the outer membrane factor (OMF) (TC 1.B.17) family.</text>
</comment>
<feature type="coiled-coil region" evidence="8">
    <location>
        <begin position="156"/>
        <end position="212"/>
    </location>
</feature>
<reference evidence="10 11" key="1">
    <citation type="submission" date="2022-12" db="EMBL/GenBank/DDBJ databases">
        <title>Chitinophagaceae gen. sp. nov., a new member of the family Chitinophagaceae, isolated from soil in a chemical factory.</title>
        <authorList>
            <person name="Ke Z."/>
        </authorList>
    </citation>
    <scope>NUCLEOTIDE SEQUENCE [LARGE SCALE GENOMIC DNA]</scope>
    <source>
        <strain evidence="10 11">LY-5</strain>
    </source>
</reference>
<evidence type="ECO:0000256" key="5">
    <source>
        <dbReference type="ARBA" id="ARBA00022692"/>
    </source>
</evidence>
<evidence type="ECO:0000256" key="1">
    <source>
        <dbReference type="ARBA" id="ARBA00004442"/>
    </source>
</evidence>
<evidence type="ECO:0000256" key="2">
    <source>
        <dbReference type="ARBA" id="ARBA00007613"/>
    </source>
</evidence>
<comment type="subcellular location">
    <subcellularLocation>
        <location evidence="1">Cell outer membrane</location>
    </subcellularLocation>
</comment>
<protein>
    <submittedName>
        <fullName evidence="10">TolC family protein</fullName>
    </submittedName>
</protein>
<dbReference type="PANTHER" id="PTHR30026:SF20">
    <property type="entry name" value="OUTER MEMBRANE PROTEIN TOLC"/>
    <property type="match status" value="1"/>
</dbReference>
<name>A0ABT4UP98_9BACT</name>
<evidence type="ECO:0000313" key="10">
    <source>
        <dbReference type="EMBL" id="MDA3616666.1"/>
    </source>
</evidence>
<dbReference type="InterPro" id="IPR003423">
    <property type="entry name" value="OMP_efflux"/>
</dbReference>
<comment type="caution">
    <text evidence="10">The sequence shown here is derived from an EMBL/GenBank/DDBJ whole genome shotgun (WGS) entry which is preliminary data.</text>
</comment>
<feature type="coiled-coil region" evidence="8">
    <location>
        <begin position="330"/>
        <end position="389"/>
    </location>
</feature>
<evidence type="ECO:0000256" key="7">
    <source>
        <dbReference type="ARBA" id="ARBA00023237"/>
    </source>
</evidence>
<accession>A0ABT4UP98</accession>
<evidence type="ECO:0000313" key="11">
    <source>
        <dbReference type="Proteomes" id="UP001210231"/>
    </source>
</evidence>
<keyword evidence="7" id="KW-0998">Cell outer membrane</keyword>
<keyword evidence="5" id="KW-0812">Transmembrane</keyword>
<evidence type="ECO:0000256" key="4">
    <source>
        <dbReference type="ARBA" id="ARBA00022452"/>
    </source>
</evidence>
<dbReference type="Pfam" id="PF02321">
    <property type="entry name" value="OEP"/>
    <property type="match status" value="2"/>
</dbReference>
<dbReference type="InterPro" id="IPR051906">
    <property type="entry name" value="TolC-like"/>
</dbReference>
<feature type="chain" id="PRO_5046508461" evidence="9">
    <location>
        <begin position="23"/>
        <end position="435"/>
    </location>
</feature>
<dbReference type="Gene3D" id="1.20.1600.10">
    <property type="entry name" value="Outer membrane efflux proteins (OEP)"/>
    <property type="match status" value="1"/>
</dbReference>
<keyword evidence="8" id="KW-0175">Coiled coil</keyword>
<dbReference type="PANTHER" id="PTHR30026">
    <property type="entry name" value="OUTER MEMBRANE PROTEIN TOLC"/>
    <property type="match status" value="1"/>
</dbReference>
<dbReference type="RefSeq" id="WP_407032996.1">
    <property type="nucleotide sequence ID" value="NZ_JAQGEF010000038.1"/>
</dbReference>
<dbReference type="SUPFAM" id="SSF56954">
    <property type="entry name" value="Outer membrane efflux proteins (OEP)"/>
    <property type="match status" value="1"/>
</dbReference>
<feature type="signal peptide" evidence="9">
    <location>
        <begin position="1"/>
        <end position="22"/>
    </location>
</feature>
<keyword evidence="6" id="KW-0472">Membrane</keyword>
<evidence type="ECO:0000256" key="8">
    <source>
        <dbReference type="SAM" id="Coils"/>
    </source>
</evidence>
<keyword evidence="9" id="KW-0732">Signal</keyword>
<gene>
    <name evidence="10" type="ORF">O3P16_17780</name>
</gene>
<dbReference type="Proteomes" id="UP001210231">
    <property type="component" value="Unassembled WGS sequence"/>
</dbReference>